<dbReference type="GO" id="GO:0008270">
    <property type="term" value="F:zinc ion binding"/>
    <property type="evidence" value="ECO:0007669"/>
    <property type="project" value="UniProtKB-KW"/>
</dbReference>
<dbReference type="SUPFAM" id="SSF57850">
    <property type="entry name" value="RING/U-box"/>
    <property type="match status" value="1"/>
</dbReference>
<dbReference type="InterPro" id="IPR051435">
    <property type="entry name" value="RING_finger_E3_ubiq-ligases"/>
</dbReference>
<evidence type="ECO:0000256" key="3">
    <source>
        <dbReference type="ARBA" id="ARBA00022833"/>
    </source>
</evidence>
<evidence type="ECO:0000256" key="6">
    <source>
        <dbReference type="SAM" id="Phobius"/>
    </source>
</evidence>
<keyword evidence="2 4" id="KW-0863">Zinc-finger</keyword>
<dbReference type="Gene3D" id="3.30.40.10">
    <property type="entry name" value="Zinc/RING finger domain, C3HC4 (zinc finger)"/>
    <property type="match status" value="1"/>
</dbReference>
<evidence type="ECO:0000259" key="7">
    <source>
        <dbReference type="PROSITE" id="PS50089"/>
    </source>
</evidence>
<dbReference type="PANTHER" id="PTHR22791:SF17">
    <property type="entry name" value="RING-TYPE DOMAIN-CONTAINING PROTEIN"/>
    <property type="match status" value="1"/>
</dbReference>
<dbReference type="Pfam" id="PF13445">
    <property type="entry name" value="zf-RING_UBOX"/>
    <property type="match status" value="1"/>
</dbReference>
<sequence>MAELAEKGSGSLGTAGGRQQQDGGAADGGGPEEEEAAAAAGAANPANYEDYECKICYNYFDLERRAPKLLECLHTFCQECLSQLHLRAAQRPPPAPAQAGPPGAAPWRAGASGTICCPVCRHRTALPDQRVHSLPVNTKLAEAFPLQLRARDPLPQDRLPPAPRPAAGPQPRPAPHEAGPAPRPQRPGPRSSGGGYESCQSCKRAALSAGCVCVVFSFLSMVVLLFTGLIFVNQYGGEPRPGGPASPSPVGPICLSVASILALFSVVVTWLICWLKYRPEAGAEAAPGSGTPRGRAAAAGGRRSHT</sequence>
<dbReference type="Proteomes" id="UP000827986">
    <property type="component" value="Unassembled WGS sequence"/>
</dbReference>
<dbReference type="PROSITE" id="PS50089">
    <property type="entry name" value="ZF_RING_2"/>
    <property type="match status" value="1"/>
</dbReference>
<dbReference type="OrthoDB" id="252722at2759"/>
<dbReference type="EMBL" id="JAHDVG010000488">
    <property type="protein sequence ID" value="KAH1165632.1"/>
    <property type="molecule type" value="Genomic_DNA"/>
</dbReference>
<feature type="transmembrane region" description="Helical" evidence="6">
    <location>
        <begin position="250"/>
        <end position="275"/>
    </location>
</feature>
<dbReference type="InterPro" id="IPR013083">
    <property type="entry name" value="Znf_RING/FYVE/PHD"/>
</dbReference>
<feature type="compositionally biased region" description="Pro residues" evidence="5">
    <location>
        <begin position="158"/>
        <end position="173"/>
    </location>
</feature>
<feature type="region of interest" description="Disordered" evidence="5">
    <location>
        <begin position="283"/>
        <end position="306"/>
    </location>
</feature>
<feature type="domain" description="RING-type" evidence="7">
    <location>
        <begin position="53"/>
        <end position="121"/>
    </location>
</feature>
<evidence type="ECO:0000313" key="8">
    <source>
        <dbReference type="EMBL" id="KAH1165632.1"/>
    </source>
</evidence>
<dbReference type="AlphaFoldDB" id="A0A9D3WR39"/>
<dbReference type="GO" id="GO:0016567">
    <property type="term" value="P:protein ubiquitination"/>
    <property type="evidence" value="ECO:0007669"/>
    <property type="project" value="TreeGrafter"/>
</dbReference>
<protein>
    <recommendedName>
        <fullName evidence="7">RING-type domain-containing protein</fullName>
    </recommendedName>
</protein>
<name>A0A9D3WR39_9SAUR</name>
<feature type="region of interest" description="Disordered" evidence="5">
    <location>
        <begin position="150"/>
        <end position="195"/>
    </location>
</feature>
<evidence type="ECO:0000313" key="9">
    <source>
        <dbReference type="Proteomes" id="UP000827986"/>
    </source>
</evidence>
<evidence type="ECO:0000256" key="1">
    <source>
        <dbReference type="ARBA" id="ARBA00022723"/>
    </source>
</evidence>
<keyword evidence="1" id="KW-0479">Metal-binding</keyword>
<dbReference type="InterPro" id="IPR001841">
    <property type="entry name" value="Znf_RING"/>
</dbReference>
<feature type="transmembrane region" description="Helical" evidence="6">
    <location>
        <begin position="205"/>
        <end position="230"/>
    </location>
</feature>
<dbReference type="SMART" id="SM00184">
    <property type="entry name" value="RING"/>
    <property type="match status" value="1"/>
</dbReference>
<keyword evidence="9" id="KW-1185">Reference proteome</keyword>
<reference evidence="8" key="1">
    <citation type="submission" date="2021-09" db="EMBL/GenBank/DDBJ databases">
        <title>The genome of Mauremys mutica provides insights into the evolution of semi-aquatic lifestyle.</title>
        <authorList>
            <person name="Gong S."/>
            <person name="Gao Y."/>
        </authorList>
    </citation>
    <scope>NUCLEOTIDE SEQUENCE</scope>
    <source>
        <strain evidence="8">MM-2020</strain>
        <tissue evidence="8">Muscle</tissue>
    </source>
</reference>
<keyword evidence="3" id="KW-0862">Zinc</keyword>
<keyword evidence="6" id="KW-0812">Transmembrane</keyword>
<evidence type="ECO:0000256" key="5">
    <source>
        <dbReference type="SAM" id="MobiDB-lite"/>
    </source>
</evidence>
<comment type="caution">
    <text evidence="8">The sequence shown here is derived from an EMBL/GenBank/DDBJ whole genome shotgun (WGS) entry which is preliminary data.</text>
</comment>
<gene>
    <name evidence="8" type="ORF">KIL84_023191</name>
</gene>
<organism evidence="8 9">
    <name type="scientific">Mauremys mutica</name>
    <name type="common">yellowpond turtle</name>
    <dbReference type="NCBI Taxonomy" id="74926"/>
    <lineage>
        <taxon>Eukaryota</taxon>
        <taxon>Metazoa</taxon>
        <taxon>Chordata</taxon>
        <taxon>Craniata</taxon>
        <taxon>Vertebrata</taxon>
        <taxon>Euteleostomi</taxon>
        <taxon>Archelosauria</taxon>
        <taxon>Testudinata</taxon>
        <taxon>Testudines</taxon>
        <taxon>Cryptodira</taxon>
        <taxon>Durocryptodira</taxon>
        <taxon>Testudinoidea</taxon>
        <taxon>Geoemydidae</taxon>
        <taxon>Geoemydinae</taxon>
        <taxon>Mauremys</taxon>
    </lineage>
</organism>
<dbReference type="InterPro" id="IPR027370">
    <property type="entry name" value="Znf-RING_euk"/>
</dbReference>
<proteinExistence type="predicted"/>
<keyword evidence="6" id="KW-0472">Membrane</keyword>
<keyword evidence="6" id="KW-1133">Transmembrane helix</keyword>
<evidence type="ECO:0000256" key="2">
    <source>
        <dbReference type="ARBA" id="ARBA00022771"/>
    </source>
</evidence>
<feature type="region of interest" description="Disordered" evidence="5">
    <location>
        <begin position="1"/>
        <end position="41"/>
    </location>
</feature>
<dbReference type="PROSITE" id="PS00518">
    <property type="entry name" value="ZF_RING_1"/>
    <property type="match status" value="1"/>
</dbReference>
<evidence type="ECO:0000256" key="4">
    <source>
        <dbReference type="PROSITE-ProRule" id="PRU00175"/>
    </source>
</evidence>
<dbReference type="PANTHER" id="PTHR22791">
    <property type="entry name" value="RING-TYPE DOMAIN-CONTAINING PROTEIN"/>
    <property type="match status" value="1"/>
</dbReference>
<accession>A0A9D3WR39</accession>
<dbReference type="GO" id="GO:0061630">
    <property type="term" value="F:ubiquitin protein ligase activity"/>
    <property type="evidence" value="ECO:0007669"/>
    <property type="project" value="TreeGrafter"/>
</dbReference>
<dbReference type="InterPro" id="IPR017907">
    <property type="entry name" value="Znf_RING_CS"/>
</dbReference>